<gene>
    <name evidence="2" type="ORF">MtrunA17_Chr5g0424331</name>
</gene>
<keyword evidence="1" id="KW-0472">Membrane</keyword>
<feature type="transmembrane region" description="Helical" evidence="1">
    <location>
        <begin position="12"/>
        <end position="32"/>
    </location>
</feature>
<evidence type="ECO:0000313" key="3">
    <source>
        <dbReference type="Proteomes" id="UP000265566"/>
    </source>
</evidence>
<comment type="caution">
    <text evidence="2">The sequence shown here is derived from an EMBL/GenBank/DDBJ whole genome shotgun (WGS) entry which is preliminary data.</text>
</comment>
<dbReference type="Proteomes" id="UP000265566">
    <property type="component" value="Chromosome 5"/>
</dbReference>
<dbReference type="EMBL" id="PSQE01000005">
    <property type="protein sequence ID" value="RHN55977.1"/>
    <property type="molecule type" value="Genomic_DNA"/>
</dbReference>
<organism evidence="2 3">
    <name type="scientific">Medicago truncatula</name>
    <name type="common">Barrel medic</name>
    <name type="synonym">Medicago tribuloides</name>
    <dbReference type="NCBI Taxonomy" id="3880"/>
    <lineage>
        <taxon>Eukaryota</taxon>
        <taxon>Viridiplantae</taxon>
        <taxon>Streptophyta</taxon>
        <taxon>Embryophyta</taxon>
        <taxon>Tracheophyta</taxon>
        <taxon>Spermatophyta</taxon>
        <taxon>Magnoliopsida</taxon>
        <taxon>eudicotyledons</taxon>
        <taxon>Gunneridae</taxon>
        <taxon>Pentapetalae</taxon>
        <taxon>rosids</taxon>
        <taxon>fabids</taxon>
        <taxon>Fabales</taxon>
        <taxon>Fabaceae</taxon>
        <taxon>Papilionoideae</taxon>
        <taxon>50 kb inversion clade</taxon>
        <taxon>NPAAA clade</taxon>
        <taxon>Hologalegina</taxon>
        <taxon>IRL clade</taxon>
        <taxon>Trifolieae</taxon>
        <taxon>Medicago</taxon>
    </lineage>
</organism>
<keyword evidence="1" id="KW-0812">Transmembrane</keyword>
<dbReference type="Gramene" id="rna31281">
    <property type="protein sequence ID" value="RHN55977.1"/>
    <property type="gene ID" value="gene31281"/>
</dbReference>
<accession>A0A396HZ24</accession>
<evidence type="ECO:0000313" key="2">
    <source>
        <dbReference type="EMBL" id="RHN55977.1"/>
    </source>
</evidence>
<dbReference type="AlphaFoldDB" id="A0A396HZ24"/>
<evidence type="ECO:0000256" key="1">
    <source>
        <dbReference type="SAM" id="Phobius"/>
    </source>
</evidence>
<keyword evidence="1" id="KW-1133">Transmembrane helix</keyword>
<proteinExistence type="predicted"/>
<evidence type="ECO:0008006" key="4">
    <source>
        <dbReference type="Google" id="ProtNLM"/>
    </source>
</evidence>
<protein>
    <recommendedName>
        <fullName evidence="4">Transmembrane protein</fullName>
    </recommendedName>
</protein>
<reference evidence="3" key="1">
    <citation type="journal article" date="2018" name="Nat. Plants">
        <title>Whole-genome landscape of Medicago truncatula symbiotic genes.</title>
        <authorList>
            <person name="Pecrix Y."/>
            <person name="Staton S.E."/>
            <person name="Sallet E."/>
            <person name="Lelandais-Briere C."/>
            <person name="Moreau S."/>
            <person name="Carrere S."/>
            <person name="Blein T."/>
            <person name="Jardinaud M.F."/>
            <person name="Latrasse D."/>
            <person name="Zouine M."/>
            <person name="Zahm M."/>
            <person name="Kreplak J."/>
            <person name="Mayjonade B."/>
            <person name="Satge C."/>
            <person name="Perez M."/>
            <person name="Cauet S."/>
            <person name="Marande W."/>
            <person name="Chantry-Darmon C."/>
            <person name="Lopez-Roques C."/>
            <person name="Bouchez O."/>
            <person name="Berard A."/>
            <person name="Debelle F."/>
            <person name="Munos S."/>
            <person name="Bendahmane A."/>
            <person name="Berges H."/>
            <person name="Niebel A."/>
            <person name="Buitink J."/>
            <person name="Frugier F."/>
            <person name="Benhamed M."/>
            <person name="Crespi M."/>
            <person name="Gouzy J."/>
            <person name="Gamas P."/>
        </authorList>
    </citation>
    <scope>NUCLEOTIDE SEQUENCE [LARGE SCALE GENOMIC DNA]</scope>
    <source>
        <strain evidence="3">cv. Jemalong A17</strain>
    </source>
</reference>
<name>A0A396HZ24_MEDTR</name>
<sequence length="44" mass="5286">MVFKARETGELYVDCFLVLMVCLRCWGLGFRFSPTRWPRSRMIN</sequence>